<evidence type="ECO:0000313" key="1">
    <source>
        <dbReference type="EMBL" id="KJU86883.1"/>
    </source>
</evidence>
<reference evidence="1 2" key="1">
    <citation type="submission" date="2015-02" db="EMBL/GenBank/DDBJ databases">
        <title>Single-cell genomics of uncultivated deep-branching MTB reveals a conserved set of magnetosome genes.</title>
        <authorList>
            <person name="Kolinko S."/>
            <person name="Richter M."/>
            <person name="Glockner F.O."/>
            <person name="Brachmann A."/>
            <person name="Schuler D."/>
        </authorList>
    </citation>
    <scope>NUCLEOTIDE SEQUENCE [LARGE SCALE GENOMIC DNA]</scope>
    <source>
        <strain evidence="1">TM-1</strain>
    </source>
</reference>
<dbReference type="EMBL" id="LACI01000419">
    <property type="protein sequence ID" value="KJU86883.1"/>
    <property type="molecule type" value="Genomic_DNA"/>
</dbReference>
<accession>A0A0F3H1U4</accession>
<evidence type="ECO:0000313" key="2">
    <source>
        <dbReference type="Proteomes" id="UP000033423"/>
    </source>
</evidence>
<name>A0A0F3H1U4_9BACT</name>
<sequence>MDIALAISVSLSRPSSTSMSPSLFLFSFCSSRACSRFEGSIRPTASKTSPSINFLPTGACFVSLAFANSEATGISPRH</sequence>
<gene>
    <name evidence="1" type="ORF">MBAV_000922</name>
</gene>
<organism evidence="1 2">
    <name type="scientific">Candidatus Magnetobacterium bavaricum</name>
    <dbReference type="NCBI Taxonomy" id="29290"/>
    <lineage>
        <taxon>Bacteria</taxon>
        <taxon>Pseudomonadati</taxon>
        <taxon>Nitrospirota</taxon>
        <taxon>Thermodesulfovibrionia</taxon>
        <taxon>Thermodesulfovibrionales</taxon>
        <taxon>Candidatus Magnetobacteriaceae</taxon>
        <taxon>Candidatus Magnetobacterium</taxon>
    </lineage>
</organism>
<dbReference type="Proteomes" id="UP000033423">
    <property type="component" value="Unassembled WGS sequence"/>
</dbReference>
<protein>
    <submittedName>
        <fullName evidence="1">Uncharacterized protein</fullName>
    </submittedName>
</protein>
<proteinExistence type="predicted"/>
<keyword evidence="2" id="KW-1185">Reference proteome</keyword>
<comment type="caution">
    <text evidence="1">The sequence shown here is derived from an EMBL/GenBank/DDBJ whole genome shotgun (WGS) entry which is preliminary data.</text>
</comment>
<dbReference type="AlphaFoldDB" id="A0A0F3H1U4"/>